<dbReference type="Proteomes" id="UP000824540">
    <property type="component" value="Unassembled WGS sequence"/>
</dbReference>
<gene>
    <name evidence="3" type="ORF">JZ751_025944</name>
</gene>
<evidence type="ECO:0000313" key="4">
    <source>
        <dbReference type="Proteomes" id="UP000824540"/>
    </source>
</evidence>
<dbReference type="Pfam" id="PF26086">
    <property type="entry name" value="Niban2"/>
    <property type="match status" value="1"/>
</dbReference>
<feature type="domain" description="Niban 1/2/3" evidence="2">
    <location>
        <begin position="106"/>
        <end position="201"/>
    </location>
</feature>
<evidence type="ECO:0000313" key="3">
    <source>
        <dbReference type="EMBL" id="KAG9330270.1"/>
    </source>
</evidence>
<dbReference type="AlphaFoldDB" id="A0A8T2MSU7"/>
<dbReference type="PANTHER" id="PTHR14392">
    <property type="entry name" value="NIBAN FAMILY MEMBER"/>
    <property type="match status" value="1"/>
</dbReference>
<dbReference type="OrthoDB" id="9010513at2759"/>
<dbReference type="PANTHER" id="PTHR14392:SF2">
    <property type="entry name" value="PROTEIN NIBAN 2"/>
    <property type="match status" value="1"/>
</dbReference>
<organism evidence="3 4">
    <name type="scientific">Albula glossodonta</name>
    <name type="common">roundjaw bonefish</name>
    <dbReference type="NCBI Taxonomy" id="121402"/>
    <lineage>
        <taxon>Eukaryota</taxon>
        <taxon>Metazoa</taxon>
        <taxon>Chordata</taxon>
        <taxon>Craniata</taxon>
        <taxon>Vertebrata</taxon>
        <taxon>Euteleostomi</taxon>
        <taxon>Actinopterygii</taxon>
        <taxon>Neopterygii</taxon>
        <taxon>Teleostei</taxon>
        <taxon>Albuliformes</taxon>
        <taxon>Albulidae</taxon>
        <taxon>Albula</taxon>
    </lineage>
</organism>
<protein>
    <recommendedName>
        <fullName evidence="2">Niban 1/2/3 domain-containing protein</fullName>
    </recommendedName>
</protein>
<comment type="caution">
    <text evidence="3">The sequence shown here is derived from an EMBL/GenBank/DDBJ whole genome shotgun (WGS) entry which is preliminary data.</text>
</comment>
<comment type="similarity">
    <text evidence="1">Belongs to the Niban family.</text>
</comment>
<sequence>MRPAELDTQGGPSPECFPRPPCFKHHRAAGSEEGVETAMCCQSYRPILANLVMESLHPELRNLIGPRLKGKMQQRQKNWMLISDAVYKLVLQQTHAQYEATAQICDSILEALMEPTSRGFSEVRDVFFRELVDMSKNALNDGGTEKLAEHMEKVSMLAFHPVKMQSCYEKVDQMDLEGLQQRFNVSSSAIFVQRAQILMRGVSMAITGRWHGNHVPAQGQPQADGGPVAS</sequence>
<keyword evidence="4" id="KW-1185">Reference proteome</keyword>
<evidence type="ECO:0000256" key="1">
    <source>
        <dbReference type="ARBA" id="ARBA00010251"/>
    </source>
</evidence>
<proteinExistence type="inferred from homology"/>
<evidence type="ECO:0000259" key="2">
    <source>
        <dbReference type="Pfam" id="PF26086"/>
    </source>
</evidence>
<dbReference type="EMBL" id="JAFBMS010000674">
    <property type="protein sequence ID" value="KAG9330270.1"/>
    <property type="molecule type" value="Genomic_DNA"/>
</dbReference>
<dbReference type="InterPro" id="IPR026088">
    <property type="entry name" value="Niban-like"/>
</dbReference>
<reference evidence="3" key="1">
    <citation type="thesis" date="2021" institute="BYU ScholarsArchive" country="Provo, UT, USA">
        <title>Applications of and Algorithms for Genome Assembly and Genomic Analyses with an Emphasis on Marine Teleosts.</title>
        <authorList>
            <person name="Pickett B.D."/>
        </authorList>
    </citation>
    <scope>NUCLEOTIDE SEQUENCE</scope>
    <source>
        <strain evidence="3">HI-2016</strain>
    </source>
</reference>
<name>A0A8T2MSU7_9TELE</name>
<accession>A0A8T2MSU7</accession>
<dbReference type="InterPro" id="IPR059060">
    <property type="entry name" value="Niban_1/2/3_dom"/>
</dbReference>